<dbReference type="Gene3D" id="1.10.287.130">
    <property type="match status" value="1"/>
</dbReference>
<evidence type="ECO:0000256" key="7">
    <source>
        <dbReference type="ARBA" id="ARBA00022840"/>
    </source>
</evidence>
<feature type="domain" description="Histidine kinase" evidence="10">
    <location>
        <begin position="196"/>
        <end position="398"/>
    </location>
</feature>
<dbReference type="PROSITE" id="PS50109">
    <property type="entry name" value="HIS_KIN"/>
    <property type="match status" value="1"/>
</dbReference>
<dbReference type="GO" id="GO:0000155">
    <property type="term" value="F:phosphorelay sensor kinase activity"/>
    <property type="evidence" value="ECO:0007669"/>
    <property type="project" value="InterPro"/>
</dbReference>
<dbReference type="PANTHER" id="PTHR42878">
    <property type="entry name" value="TWO-COMPONENT HISTIDINE KINASE"/>
    <property type="match status" value="1"/>
</dbReference>
<keyword evidence="9" id="KW-0812">Transmembrane</keyword>
<evidence type="ECO:0000313" key="12">
    <source>
        <dbReference type="Proteomes" id="UP000003082"/>
    </source>
</evidence>
<organism evidence="11 12">
    <name type="scientific">Campylobacter rectus RM3267</name>
    <dbReference type="NCBI Taxonomy" id="553218"/>
    <lineage>
        <taxon>Bacteria</taxon>
        <taxon>Pseudomonadati</taxon>
        <taxon>Campylobacterota</taxon>
        <taxon>Epsilonproteobacteria</taxon>
        <taxon>Campylobacterales</taxon>
        <taxon>Campylobacteraceae</taxon>
        <taxon>Campylobacter</taxon>
    </lineage>
</organism>
<dbReference type="InterPro" id="IPR003594">
    <property type="entry name" value="HATPase_dom"/>
</dbReference>
<keyword evidence="4" id="KW-0808">Transferase</keyword>
<dbReference type="SUPFAM" id="SSF55874">
    <property type="entry name" value="ATPase domain of HSP90 chaperone/DNA topoisomerase II/histidine kinase"/>
    <property type="match status" value="1"/>
</dbReference>
<keyword evidence="5" id="KW-0547">Nucleotide-binding</keyword>
<dbReference type="InterPro" id="IPR036890">
    <property type="entry name" value="HATPase_C_sf"/>
</dbReference>
<feature type="transmembrane region" description="Helical" evidence="9">
    <location>
        <begin position="6"/>
        <end position="29"/>
    </location>
</feature>
<evidence type="ECO:0000256" key="3">
    <source>
        <dbReference type="ARBA" id="ARBA00022553"/>
    </source>
</evidence>
<comment type="catalytic activity">
    <reaction evidence="1">
        <text>ATP + protein L-histidine = ADP + protein N-phospho-L-histidine.</text>
        <dbReference type="EC" id="2.7.13.3"/>
    </reaction>
</comment>
<dbReference type="InterPro" id="IPR050351">
    <property type="entry name" value="BphY/WalK/GraS-like"/>
</dbReference>
<comment type="caution">
    <text evidence="11">The sequence shown here is derived from an EMBL/GenBank/DDBJ whole genome shotgun (WGS) entry which is preliminary data.</text>
</comment>
<dbReference type="InterPro" id="IPR003661">
    <property type="entry name" value="HisK_dim/P_dom"/>
</dbReference>
<dbReference type="PRINTS" id="PR00344">
    <property type="entry name" value="BCTRLSENSOR"/>
</dbReference>
<dbReference type="STRING" id="553218.CAMRE0001_2951"/>
<evidence type="ECO:0000256" key="4">
    <source>
        <dbReference type="ARBA" id="ARBA00022679"/>
    </source>
</evidence>
<keyword evidence="8" id="KW-0902">Two-component regulatory system</keyword>
<dbReference type="SMART" id="SM00387">
    <property type="entry name" value="HATPase_c"/>
    <property type="match status" value="1"/>
</dbReference>
<dbReference type="Gene3D" id="3.30.565.10">
    <property type="entry name" value="Histidine kinase-like ATPase, C-terminal domain"/>
    <property type="match status" value="1"/>
</dbReference>
<evidence type="ECO:0000256" key="6">
    <source>
        <dbReference type="ARBA" id="ARBA00022777"/>
    </source>
</evidence>
<name>B9D2A7_CAMRE</name>
<dbReference type="InterPro" id="IPR005467">
    <property type="entry name" value="His_kinase_dom"/>
</dbReference>
<dbReference type="PANTHER" id="PTHR42878:SF7">
    <property type="entry name" value="SENSOR HISTIDINE KINASE GLRK"/>
    <property type="match status" value="1"/>
</dbReference>
<gene>
    <name evidence="11" type="ORF">CAMRE0001_2951</name>
</gene>
<protein>
    <recommendedName>
        <fullName evidence="2">histidine kinase</fullName>
        <ecNumber evidence="2">2.7.13.3</ecNumber>
    </recommendedName>
</protein>
<dbReference type="CDD" id="cd00082">
    <property type="entry name" value="HisKA"/>
    <property type="match status" value="1"/>
</dbReference>
<dbReference type="eggNOG" id="COG0642">
    <property type="taxonomic scope" value="Bacteria"/>
</dbReference>
<dbReference type="Proteomes" id="UP000003082">
    <property type="component" value="Unassembled WGS sequence"/>
</dbReference>
<accession>B9D2A7</accession>
<dbReference type="GO" id="GO:0030295">
    <property type="term" value="F:protein kinase activator activity"/>
    <property type="evidence" value="ECO:0007669"/>
    <property type="project" value="TreeGrafter"/>
</dbReference>
<dbReference type="AlphaFoldDB" id="B9D2A7"/>
<evidence type="ECO:0000256" key="9">
    <source>
        <dbReference type="SAM" id="Phobius"/>
    </source>
</evidence>
<dbReference type="Pfam" id="PF00512">
    <property type="entry name" value="HisKA"/>
    <property type="match status" value="1"/>
</dbReference>
<evidence type="ECO:0000256" key="1">
    <source>
        <dbReference type="ARBA" id="ARBA00000085"/>
    </source>
</evidence>
<reference evidence="11 12" key="1">
    <citation type="submission" date="2008-08" db="EMBL/GenBank/DDBJ databases">
        <authorList>
            <person name="Madupu R."/>
            <person name="Durkin A.S."/>
            <person name="Torralba M."/>
            <person name="Methe B."/>
            <person name="Sutton G.G."/>
            <person name="Strausberg R.L."/>
            <person name="Nelson K.E."/>
        </authorList>
    </citation>
    <scope>NUCLEOTIDE SEQUENCE [LARGE SCALE GENOMIC DNA]</scope>
    <source>
        <strain evidence="11 12">RM3267</strain>
    </source>
</reference>
<dbReference type="InterPro" id="IPR004358">
    <property type="entry name" value="Sig_transdc_His_kin-like_C"/>
</dbReference>
<evidence type="ECO:0000313" key="11">
    <source>
        <dbReference type="EMBL" id="EEF13910.1"/>
    </source>
</evidence>
<dbReference type="GO" id="GO:0000156">
    <property type="term" value="F:phosphorelay response regulator activity"/>
    <property type="evidence" value="ECO:0007669"/>
    <property type="project" value="TreeGrafter"/>
</dbReference>
<evidence type="ECO:0000259" key="10">
    <source>
        <dbReference type="PROSITE" id="PS50109"/>
    </source>
</evidence>
<evidence type="ECO:0000256" key="2">
    <source>
        <dbReference type="ARBA" id="ARBA00012438"/>
    </source>
</evidence>
<keyword evidence="12" id="KW-1185">Reference proteome</keyword>
<keyword evidence="9" id="KW-1133">Transmembrane helix</keyword>
<dbReference type="GO" id="GO:0007234">
    <property type="term" value="P:osmosensory signaling via phosphorelay pathway"/>
    <property type="evidence" value="ECO:0007669"/>
    <property type="project" value="TreeGrafter"/>
</dbReference>
<keyword evidence="6 11" id="KW-0418">Kinase</keyword>
<keyword evidence="9" id="KW-0472">Membrane</keyword>
<keyword evidence="3" id="KW-0597">Phosphoprotein</keyword>
<evidence type="ECO:0000256" key="5">
    <source>
        <dbReference type="ARBA" id="ARBA00022741"/>
    </source>
</evidence>
<sequence>MFMSERSLVIVKILSLYLITSAIFLGYFFTNDYNMKKEALVSNEVKNLKEIKMGIYMKARMDGIGAVKNFTAEKNVKACIVSKSGEILYSDEDCAKFDGGDKDKSKEGGAIDSDGRVAIFEALQNMDENGADDLATAKIALSGKDIASELNLLRISTALNLFIILAILMIIAFYLSKTALAPLHAKITALNRFIKDSTHEINTPLSVILMSIETADKKSLSQRNLKRINNIETAAKTLSHIYEDLTYLSFGASRAAPKEELNFKEVLSERLEFFAPFFAKRALDLRINLKDALINANTYELKRAVDNLLSNAVKYTNSGGYVTVSLSKDELKISNSGEGLSKEQQDKIFERYTRFNEGQGGFGIGLNLVKRACENNAIVVTCESEPGKETTFTLRWRG</sequence>
<proteinExistence type="predicted"/>
<dbReference type="EMBL" id="ACFU01000012">
    <property type="protein sequence ID" value="EEF13910.1"/>
    <property type="molecule type" value="Genomic_DNA"/>
</dbReference>
<keyword evidence="7" id="KW-0067">ATP-binding</keyword>
<evidence type="ECO:0000256" key="8">
    <source>
        <dbReference type="ARBA" id="ARBA00023012"/>
    </source>
</evidence>
<dbReference type="SMART" id="SM00388">
    <property type="entry name" value="HisKA"/>
    <property type="match status" value="1"/>
</dbReference>
<dbReference type="GO" id="GO:0005524">
    <property type="term" value="F:ATP binding"/>
    <property type="evidence" value="ECO:0007669"/>
    <property type="project" value="UniProtKB-KW"/>
</dbReference>
<dbReference type="InterPro" id="IPR036097">
    <property type="entry name" value="HisK_dim/P_sf"/>
</dbReference>
<dbReference type="SUPFAM" id="SSF47384">
    <property type="entry name" value="Homodimeric domain of signal transducing histidine kinase"/>
    <property type="match status" value="1"/>
</dbReference>
<dbReference type="Pfam" id="PF02518">
    <property type="entry name" value="HATPase_c"/>
    <property type="match status" value="1"/>
</dbReference>
<dbReference type="EC" id="2.7.13.3" evidence="2"/>
<feature type="transmembrane region" description="Helical" evidence="9">
    <location>
        <begin position="152"/>
        <end position="175"/>
    </location>
</feature>